<evidence type="ECO:0000256" key="2">
    <source>
        <dbReference type="ARBA" id="ARBA00010940"/>
    </source>
</evidence>
<dbReference type="HOGENOM" id="CLU_384223_0_0_1"/>
<dbReference type="OrthoDB" id="5318at2759"/>
<dbReference type="PANTHER" id="PTHR12081">
    <property type="entry name" value="TRANSCRIPTION FACTOR E2F"/>
    <property type="match status" value="1"/>
</dbReference>
<feature type="domain" description="E2F/DP family winged-helix DNA-binding" evidence="11">
    <location>
        <begin position="33"/>
        <end position="104"/>
    </location>
</feature>
<evidence type="ECO:0000256" key="7">
    <source>
        <dbReference type="ARBA" id="ARBA00023242"/>
    </source>
</evidence>
<dbReference type="SMART" id="SM01372">
    <property type="entry name" value="E2F_TDP"/>
    <property type="match status" value="2"/>
</dbReference>
<dbReference type="SUPFAM" id="SSF46785">
    <property type="entry name" value="Winged helix' DNA-binding domain"/>
    <property type="match status" value="2"/>
</dbReference>
<dbReference type="InterPro" id="IPR003316">
    <property type="entry name" value="E2F_WHTH_DNA-bd_dom"/>
</dbReference>
<reference evidence="12 13" key="2">
    <citation type="journal article" date="2007" name="BMC Biol.">
        <title>A 100%-complete sequence reveals unusually simple genomic features in the hot-spring red alga Cyanidioschyzon merolae.</title>
        <authorList>
            <person name="Nozaki H."/>
            <person name="Takano H."/>
            <person name="Misumi O."/>
            <person name="Terasawa K."/>
            <person name="Matsuzaki M."/>
            <person name="Maruyama S."/>
            <person name="Nishida K."/>
            <person name="Yagisawa F."/>
            <person name="Yoshida Y."/>
            <person name="Fujiwara T."/>
            <person name="Takio S."/>
            <person name="Tamura K."/>
            <person name="Chung S.J."/>
            <person name="Nakamura S."/>
            <person name="Kuroiwa H."/>
            <person name="Tanaka K."/>
            <person name="Sato N."/>
            <person name="Kuroiwa T."/>
        </authorList>
    </citation>
    <scope>NUCLEOTIDE SEQUENCE [LARGE SCALE GENOMIC DNA]</scope>
    <source>
        <strain evidence="12 13">10D</strain>
    </source>
</reference>
<accession>M1UXW1</accession>
<dbReference type="Pfam" id="PF02319">
    <property type="entry name" value="WHD_E2F_TDP"/>
    <property type="match status" value="2"/>
</dbReference>
<evidence type="ECO:0000256" key="5">
    <source>
        <dbReference type="ARBA" id="ARBA00023125"/>
    </source>
</evidence>
<feature type="region of interest" description="Disordered" evidence="10">
    <location>
        <begin position="651"/>
        <end position="720"/>
    </location>
</feature>
<evidence type="ECO:0000256" key="9">
    <source>
        <dbReference type="RuleBase" id="RU003796"/>
    </source>
</evidence>
<dbReference type="AlphaFoldDB" id="M1UXW1"/>
<evidence type="ECO:0000256" key="8">
    <source>
        <dbReference type="ARBA" id="ARBA00023306"/>
    </source>
</evidence>
<evidence type="ECO:0000256" key="10">
    <source>
        <dbReference type="SAM" id="MobiDB-lite"/>
    </source>
</evidence>
<dbReference type="Proteomes" id="UP000007014">
    <property type="component" value="Chromosome 20"/>
</dbReference>
<dbReference type="InterPro" id="IPR036388">
    <property type="entry name" value="WH-like_DNA-bd_sf"/>
</dbReference>
<dbReference type="PANTHER" id="PTHR12081:SF7">
    <property type="entry name" value="TRANSCRIPTION FACTOR EFL-3"/>
    <property type="match status" value="1"/>
</dbReference>
<dbReference type="Gramene" id="CMT433CT">
    <property type="protein sequence ID" value="CMT433CT"/>
    <property type="gene ID" value="CMT433C"/>
</dbReference>
<feature type="compositionally biased region" description="Polar residues" evidence="10">
    <location>
        <begin position="653"/>
        <end position="662"/>
    </location>
</feature>
<keyword evidence="8" id="KW-0131">Cell cycle</keyword>
<dbReference type="GO" id="GO:0090575">
    <property type="term" value="C:RNA polymerase II transcription regulator complex"/>
    <property type="evidence" value="ECO:0007669"/>
    <property type="project" value="TreeGrafter"/>
</dbReference>
<feature type="region of interest" description="Disordered" evidence="10">
    <location>
        <begin position="565"/>
        <end position="588"/>
    </location>
</feature>
<feature type="compositionally biased region" description="Pro residues" evidence="10">
    <location>
        <begin position="439"/>
        <end position="451"/>
    </location>
</feature>
<feature type="compositionally biased region" description="Low complexity" evidence="10">
    <location>
        <begin position="700"/>
        <end position="720"/>
    </location>
</feature>
<keyword evidence="5 9" id="KW-0238">DNA-binding</keyword>
<dbReference type="eggNOG" id="KOG2578">
    <property type="taxonomic scope" value="Eukaryota"/>
</dbReference>
<feature type="domain" description="E2F/DP family winged-helix DNA-binding" evidence="11">
    <location>
        <begin position="190"/>
        <end position="278"/>
    </location>
</feature>
<organism evidence="12 13">
    <name type="scientific">Cyanidioschyzon merolae (strain NIES-3377 / 10D)</name>
    <name type="common">Unicellular red alga</name>
    <dbReference type="NCBI Taxonomy" id="280699"/>
    <lineage>
        <taxon>Eukaryota</taxon>
        <taxon>Rhodophyta</taxon>
        <taxon>Bangiophyceae</taxon>
        <taxon>Cyanidiales</taxon>
        <taxon>Cyanidiaceae</taxon>
        <taxon>Cyanidioschyzon</taxon>
    </lineage>
</organism>
<evidence type="ECO:0000313" key="12">
    <source>
        <dbReference type="EMBL" id="BAM83371.1"/>
    </source>
</evidence>
<dbReference type="GO" id="GO:0000978">
    <property type="term" value="F:RNA polymerase II cis-regulatory region sequence-specific DNA binding"/>
    <property type="evidence" value="ECO:0007669"/>
    <property type="project" value="InterPro"/>
</dbReference>
<comment type="similarity">
    <text evidence="2 9">Belongs to the E2F/DP family.</text>
</comment>
<evidence type="ECO:0000256" key="6">
    <source>
        <dbReference type="ARBA" id="ARBA00023163"/>
    </source>
</evidence>
<dbReference type="EMBL" id="AP006502">
    <property type="protein sequence ID" value="BAM83371.1"/>
    <property type="molecule type" value="Genomic_DNA"/>
</dbReference>
<feature type="region of interest" description="Disordered" evidence="10">
    <location>
        <begin position="389"/>
        <end position="469"/>
    </location>
</feature>
<dbReference type="STRING" id="280699.M1UXW1"/>
<evidence type="ECO:0000256" key="4">
    <source>
        <dbReference type="ARBA" id="ARBA00023015"/>
    </source>
</evidence>
<comment type="subcellular location">
    <subcellularLocation>
        <location evidence="1 9">Nucleus</location>
    </subcellularLocation>
</comment>
<dbReference type="FunFam" id="1.10.10.10:FF:000295">
    <property type="entry name" value="E2F transcription factor-like E2FE"/>
    <property type="match status" value="1"/>
</dbReference>
<dbReference type="GO" id="GO:0000981">
    <property type="term" value="F:DNA-binding transcription factor activity, RNA polymerase II-specific"/>
    <property type="evidence" value="ECO:0007669"/>
    <property type="project" value="TreeGrafter"/>
</dbReference>
<dbReference type="GeneID" id="16998230"/>
<dbReference type="KEGG" id="cme:CYME_CMT433C"/>
<proteinExistence type="inferred from homology"/>
<feature type="compositionally biased region" description="Low complexity" evidence="10">
    <location>
        <begin position="565"/>
        <end position="577"/>
    </location>
</feature>
<sequence length="720" mass="77632">MFPYRASPMRGYGEPGTSRSSSQPLVSGDAYSRKDKSLGLLCENFLSLYGVLEQARGNSSCEICLDEAATRLGVERRRIYDIVNVLESVGMVTRKAKNKYIWLGQSRLKESIQRLRQEAESAGGVAGLGDSSQLNGDDDELANDPVSGPLSTTAKASEVERYATCPESLLASNALSKPSVASTKNHRMSRKEKSLGALSQRFVQLFLLAGGDTISLEYAASILLSGSVGNREAEENPLNGGMKTKVRRLYDIANILSSLGLIRKTHTEYRKPAFVWCGEDNVRLEELRTPRELLPNPYSNQVVRPASADKLQAAGLTDAAIARSTQRLPSLHSTNEALRYASCALPGTDSVADGAWLAVANAEDPAAYVNTVMPSFQEMRVPDGHELREISSPKRPRTANAALTENKEDRAAWPGLAAAPGAPRGMTSTASRSVLNPRPLFPRPSSVPPSPVRGLGNRSVPPSPGALPAVQGMPRTDAAVPAACGYPSNMPSRGPTSPEHVALWGWSPLPGPFSAKLYAAHGMSPHALGSSYTLTSNTPANYIHSSGQAASQWLEWLDHVQQQQQQQQLQQQQPQQQVTGWKGFGSRPNTPPSYSFHFDIDAYMRRAQAAGPEYYARAQEWYREMLEWKQRWLRPAGAAPVAATAASPIPSSLETAGMQNGQHAAAGSDQQRHPRLNGSATRAMDASRSTHDVQDASPVESPATASTMAAMEATLAPPTN</sequence>
<keyword evidence="7 9" id="KW-0539">Nucleus</keyword>
<dbReference type="InterPro" id="IPR036390">
    <property type="entry name" value="WH_DNA-bd_sf"/>
</dbReference>
<evidence type="ECO:0000313" key="13">
    <source>
        <dbReference type="Proteomes" id="UP000007014"/>
    </source>
</evidence>
<evidence type="ECO:0000256" key="1">
    <source>
        <dbReference type="ARBA" id="ARBA00004123"/>
    </source>
</evidence>
<dbReference type="InterPro" id="IPR015633">
    <property type="entry name" value="E2F"/>
</dbReference>
<dbReference type="FunFam" id="1.10.10.10:FF:000073">
    <property type="entry name" value="E2F transcription factor 8"/>
    <property type="match status" value="1"/>
</dbReference>
<keyword evidence="13" id="KW-1185">Reference proteome</keyword>
<evidence type="ECO:0000256" key="3">
    <source>
        <dbReference type="ARBA" id="ARBA00022491"/>
    </source>
</evidence>
<evidence type="ECO:0000259" key="11">
    <source>
        <dbReference type="SMART" id="SM01372"/>
    </source>
</evidence>
<keyword evidence="6 9" id="KW-0804">Transcription</keyword>
<name>M1UXW1_CYAM1</name>
<feature type="region of interest" description="Disordered" evidence="10">
    <location>
        <begin position="123"/>
        <end position="159"/>
    </location>
</feature>
<feature type="region of interest" description="Disordered" evidence="10">
    <location>
        <begin position="1"/>
        <end position="28"/>
    </location>
</feature>
<reference evidence="12 13" key="1">
    <citation type="journal article" date="2004" name="Nature">
        <title>Genome sequence of the ultrasmall unicellular red alga Cyanidioschyzon merolae 10D.</title>
        <authorList>
            <person name="Matsuzaki M."/>
            <person name="Misumi O."/>
            <person name="Shin-i T."/>
            <person name="Maruyama S."/>
            <person name="Takahara M."/>
            <person name="Miyagishima S."/>
            <person name="Mori T."/>
            <person name="Nishida K."/>
            <person name="Yagisawa F."/>
            <person name="Nishida K."/>
            <person name="Yoshida Y."/>
            <person name="Nishimura Y."/>
            <person name="Nakao S."/>
            <person name="Kobayashi T."/>
            <person name="Momoyama Y."/>
            <person name="Higashiyama T."/>
            <person name="Minoda A."/>
            <person name="Sano M."/>
            <person name="Nomoto H."/>
            <person name="Oishi K."/>
            <person name="Hayashi H."/>
            <person name="Ohta F."/>
            <person name="Nishizaka S."/>
            <person name="Haga S."/>
            <person name="Miura S."/>
            <person name="Morishita T."/>
            <person name="Kabeya Y."/>
            <person name="Terasawa K."/>
            <person name="Suzuki Y."/>
            <person name="Ishii Y."/>
            <person name="Asakawa S."/>
            <person name="Takano H."/>
            <person name="Ohta N."/>
            <person name="Kuroiwa H."/>
            <person name="Tanaka K."/>
            <person name="Shimizu N."/>
            <person name="Sugano S."/>
            <person name="Sato N."/>
            <person name="Nozaki H."/>
            <person name="Ogasawara N."/>
            <person name="Kohara Y."/>
            <person name="Kuroiwa T."/>
        </authorList>
    </citation>
    <scope>NUCLEOTIDE SEQUENCE [LARGE SCALE GENOMIC DNA]</scope>
    <source>
        <strain evidence="12 13">10D</strain>
    </source>
</reference>
<feature type="compositionally biased region" description="Low complexity" evidence="10">
    <location>
        <begin position="412"/>
        <end position="425"/>
    </location>
</feature>
<dbReference type="Gene3D" id="1.10.10.10">
    <property type="entry name" value="Winged helix-like DNA-binding domain superfamily/Winged helix DNA-binding domain"/>
    <property type="match status" value="2"/>
</dbReference>
<gene>
    <name evidence="12" type="ORF">CYME_CMT433C</name>
</gene>
<keyword evidence="3" id="KW-0678">Repressor</keyword>
<protein>
    <submittedName>
        <fullName evidence="12">Transcription factor E2F</fullName>
    </submittedName>
</protein>
<dbReference type="RefSeq" id="XP_005539407.1">
    <property type="nucleotide sequence ID" value="XM_005539350.1"/>
</dbReference>
<keyword evidence="4 9" id="KW-0805">Transcription regulation</keyword>